<proteinExistence type="predicted"/>
<gene>
    <name evidence="1" type="ORF">EYH50_04665</name>
</gene>
<sequence length="186" mass="21179">MRQLADYAMVAFIEAIKRGFPIYAKKFMSDVILVRNKHGRGILYVNYINVGDGSRYVTVAADKYSIWGVRVVRVRDDKIIEVNPHLVPDAVGQHIELISTFEVDVWSKRLKLFELGSPVGDVPDVLKPFSRVGAEVRYIEETFDYVVVFNGVAPVWYNKLTGKVDDSREWQKTMGLLPKELEGIEA</sequence>
<dbReference type="AlphaFoldDB" id="A0A832ZTV6"/>
<evidence type="ECO:0000313" key="1">
    <source>
        <dbReference type="EMBL" id="HIQ24323.1"/>
    </source>
</evidence>
<accession>A0A832ZTV6</accession>
<protein>
    <submittedName>
        <fullName evidence="1">Uncharacterized protein</fullName>
    </submittedName>
</protein>
<dbReference type="Proteomes" id="UP000600071">
    <property type="component" value="Unassembled WGS sequence"/>
</dbReference>
<evidence type="ECO:0000313" key="2">
    <source>
        <dbReference type="Proteomes" id="UP000600071"/>
    </source>
</evidence>
<reference evidence="1" key="1">
    <citation type="journal article" date="2020" name="ISME J.">
        <title>Gammaproteobacteria mediating utilization of methyl-, sulfur- and petroleum organic compounds in deep ocean hydrothermal plumes.</title>
        <authorList>
            <person name="Zhou Z."/>
            <person name="Liu Y."/>
            <person name="Pan J."/>
            <person name="Cron B.R."/>
            <person name="Toner B.M."/>
            <person name="Anantharaman K."/>
            <person name="Breier J.A."/>
            <person name="Dick G.J."/>
            <person name="Li M."/>
        </authorList>
    </citation>
    <scope>NUCLEOTIDE SEQUENCE</scope>
    <source>
        <strain evidence="1">SZUA-1523</strain>
    </source>
</reference>
<organism evidence="1 2">
    <name type="scientific">Pyrodictium delaneyi</name>
    <dbReference type="NCBI Taxonomy" id="1273541"/>
    <lineage>
        <taxon>Archaea</taxon>
        <taxon>Thermoproteota</taxon>
        <taxon>Thermoprotei</taxon>
        <taxon>Desulfurococcales</taxon>
        <taxon>Pyrodictiaceae</taxon>
        <taxon>Pyrodictium</taxon>
    </lineage>
</organism>
<comment type="caution">
    <text evidence="1">The sequence shown here is derived from an EMBL/GenBank/DDBJ whole genome shotgun (WGS) entry which is preliminary data.</text>
</comment>
<dbReference type="EMBL" id="DQVR01000103">
    <property type="protein sequence ID" value="HIQ24323.1"/>
    <property type="molecule type" value="Genomic_DNA"/>
</dbReference>
<name>A0A832ZTV6_9CREN</name>